<proteinExistence type="predicted"/>
<keyword evidence="7" id="KW-1185">Reference proteome</keyword>
<evidence type="ECO:0000256" key="4">
    <source>
        <dbReference type="SAM" id="SignalP"/>
    </source>
</evidence>
<dbReference type="Gene3D" id="2.60.120.260">
    <property type="entry name" value="Galactose-binding domain-like"/>
    <property type="match status" value="2"/>
</dbReference>
<keyword evidence="1 4" id="KW-0732">Signal</keyword>
<accession>A0A1V9DYG0</accession>
<feature type="domain" description="Beta-mannosidase-like galactose-binding" evidence="5">
    <location>
        <begin position="968"/>
        <end position="1061"/>
    </location>
</feature>
<reference evidence="7" key="1">
    <citation type="submission" date="2016-04" db="EMBL/GenBank/DDBJ databases">
        <authorList>
            <person name="Chen L."/>
            <person name="Zhuang W."/>
            <person name="Wang G."/>
        </authorList>
    </citation>
    <scope>NUCLEOTIDE SEQUENCE [LARGE SCALE GENOMIC DNA]</scope>
    <source>
        <strain evidence="7">17621</strain>
    </source>
</reference>
<evidence type="ECO:0000313" key="7">
    <source>
        <dbReference type="Proteomes" id="UP000192610"/>
    </source>
</evidence>
<dbReference type="AlphaFoldDB" id="A0A1V9DYG0"/>
<evidence type="ECO:0000256" key="2">
    <source>
        <dbReference type="ARBA" id="ARBA00022801"/>
    </source>
</evidence>
<dbReference type="EMBL" id="LVXG01000082">
    <property type="protein sequence ID" value="OQP38917.1"/>
    <property type="molecule type" value="Genomic_DNA"/>
</dbReference>
<dbReference type="InterPro" id="IPR054593">
    <property type="entry name" value="Beta-mannosidase-like_N2"/>
</dbReference>
<dbReference type="PANTHER" id="PTHR43817:SF1">
    <property type="entry name" value="HYDROLASE, FAMILY 43, PUTATIVE (AFU_ORTHOLOGUE AFUA_3G01660)-RELATED"/>
    <property type="match status" value="1"/>
</dbReference>
<dbReference type="SUPFAM" id="SSF49785">
    <property type="entry name" value="Galactose-binding domain-like"/>
    <property type="match status" value="2"/>
</dbReference>
<dbReference type="Pfam" id="PF17132">
    <property type="entry name" value="Glyco_hydro_106"/>
    <property type="match status" value="1"/>
</dbReference>
<evidence type="ECO:0000313" key="6">
    <source>
        <dbReference type="EMBL" id="OQP38917.1"/>
    </source>
</evidence>
<dbReference type="STRING" id="354355.SAMN05660816_02745"/>
<dbReference type="Pfam" id="PF22666">
    <property type="entry name" value="Glyco_hydro_2_N2"/>
    <property type="match status" value="1"/>
</dbReference>
<dbReference type="PANTHER" id="PTHR43817">
    <property type="entry name" value="GLYCOSYL HYDROLASE"/>
    <property type="match status" value="1"/>
</dbReference>
<keyword evidence="2" id="KW-0378">Hydrolase</keyword>
<dbReference type="Proteomes" id="UP000192610">
    <property type="component" value="Unassembled WGS sequence"/>
</dbReference>
<dbReference type="NCBIfam" id="NF045579">
    <property type="entry name" value="rhamnoside_JR"/>
    <property type="match status" value="1"/>
</dbReference>
<dbReference type="InterPro" id="IPR008979">
    <property type="entry name" value="Galactose-bd-like_sf"/>
</dbReference>
<name>A0A1V9DYG0_9BACT</name>
<evidence type="ECO:0000256" key="3">
    <source>
        <dbReference type="SAM" id="MobiDB-lite"/>
    </source>
</evidence>
<feature type="region of interest" description="Disordered" evidence="3">
    <location>
        <begin position="151"/>
        <end position="173"/>
    </location>
</feature>
<organism evidence="6 7">
    <name type="scientific">Niastella yeongjuensis</name>
    <dbReference type="NCBI Taxonomy" id="354355"/>
    <lineage>
        <taxon>Bacteria</taxon>
        <taxon>Pseudomonadati</taxon>
        <taxon>Bacteroidota</taxon>
        <taxon>Chitinophagia</taxon>
        <taxon>Chitinophagales</taxon>
        <taxon>Chitinophagaceae</taxon>
        <taxon>Niastella</taxon>
    </lineage>
</organism>
<evidence type="ECO:0000256" key="1">
    <source>
        <dbReference type="ARBA" id="ARBA00022729"/>
    </source>
</evidence>
<comment type="caution">
    <text evidence="6">The sequence shown here is derived from an EMBL/GenBank/DDBJ whole genome shotgun (WGS) entry which is preliminary data.</text>
</comment>
<sequence length="1090" mass="120448">MLQSTCFKLFVLLSFLYSGAVGQNLDSLRAGFKNPPTSAWPRTWWHWTKSNVTKEGITKDLEWMKRSGIAGFQLADVNSGSGQTVKDTVVFGSPQWLDAVHHAAAEADRLGLEMSIFSSPGWSLTGGPWVKPEQAMKKLVWSVTSAEGAKPFTGKLPTPPSAEGPGPLIANNNEKSNGFYRDVAVIAFPEPADESDNNKPQVTSSNGNEDADKLLDNDLLTGINLQSGGVGKNAWVQLSYQQPFRAKAITIAGRRGVPFGRVLASDDGVHFRTLVAIPGKSGYRGGNIRTYTFPEWTAKYYRIECTNVPPRPADVISEATTPDTAYTFSEIQLHAGARINRWEDKAGFNFLFEYSGVATPATSKASAIDPATVVDLTSKMSADGTLNWTPAAGKWTIMRFGYALTGAKNRPAVPAALGYEVDKMNSQHVTEYMKGYTGPLMKSLGDLYGKRLQYFMMDSWEAGIQNWTDIMPSEFKKRRGYDILPYLPALAGRVIGDGSKSDRFLWDFRRTLVDLIAQNHYGVVTDFLHQQGLKTYSEAGGVSLESIEDALLNKKYVDIPMGEFWVRDLHPSSMYYEDVRGAASASHVYGQNLVAAESFTGGNYESPQTLQRIADYWFTQGVNRLVFHTSAHQPLDTKPGNVMVGTHIHRNITWAEHVKPLTTYFARNSFMLQKGRYVADIAYLLNEGAPSTMPFWGGGLQPATPKGYQFDYINADVLLNLMSVDQQGKLVLPDGMQYAILVLPQTEQMSLPMLKKIKELVAGGAIVVGPKPEQSPSLAAADEDVKELAAELWGDLDGVSRTRRSYGKGKLAWGVPLDEVLAEASVAKDVDFNYGNDKLAWIHRRDGNTEIYYVVNRTNAPIAVTGRFQVTGKEVELWRADGGVMEPANYKIDSAATRVDLPLLENEAVFVVFGNNTSQVAHTATQKQYLPLSELKGAWQVSFPKDMGAPASIQLPQLLSLTENKEEGVKYFSGTCTYTKVMEVKKEWLTPKQQIILDLGTVKDMAEVYVNGTRVDFLWKAPFLVDITKAVKAGSNKLEIKVTNEWTNRLAGDRDHPEHKVLSSYPMPFGRRGYELTPSGLLGPVTLKRQ</sequence>
<evidence type="ECO:0000259" key="5">
    <source>
        <dbReference type="Pfam" id="PF22666"/>
    </source>
</evidence>
<dbReference type="GO" id="GO:0004553">
    <property type="term" value="F:hydrolase activity, hydrolyzing O-glycosyl compounds"/>
    <property type="evidence" value="ECO:0007669"/>
    <property type="project" value="UniProtKB-ARBA"/>
</dbReference>
<feature type="compositionally biased region" description="Polar residues" evidence="3">
    <location>
        <begin position="198"/>
        <end position="208"/>
    </location>
</feature>
<feature type="chain" id="PRO_5013003483" description="Beta-mannosidase-like galactose-binding domain-containing protein" evidence="4">
    <location>
        <begin position="21"/>
        <end position="1090"/>
    </location>
</feature>
<feature type="signal peptide" evidence="4">
    <location>
        <begin position="1"/>
        <end position="20"/>
    </location>
</feature>
<protein>
    <recommendedName>
        <fullName evidence="5">Beta-mannosidase-like galactose-binding domain-containing protein</fullName>
    </recommendedName>
</protein>
<gene>
    <name evidence="6" type="ORF">A4H97_18290</name>
</gene>
<feature type="region of interest" description="Disordered" evidence="3">
    <location>
        <begin position="190"/>
        <end position="211"/>
    </location>
</feature>